<reference evidence="2" key="1">
    <citation type="thesis" date="2020" institute="ProQuest LLC" country="789 East Eisenhower Parkway, Ann Arbor, MI, USA">
        <title>Comparative Genomics and Chromosome Evolution.</title>
        <authorList>
            <person name="Mudd A.B."/>
        </authorList>
    </citation>
    <scope>NUCLEOTIDE SEQUENCE</scope>
    <source>
        <strain evidence="2">1538</strain>
        <tissue evidence="2">Blood</tissue>
    </source>
</reference>
<proteinExistence type="predicted"/>
<feature type="region of interest" description="Disordered" evidence="1">
    <location>
        <begin position="1"/>
        <end position="150"/>
    </location>
</feature>
<comment type="caution">
    <text evidence="2">The sequence shown here is derived from an EMBL/GenBank/DDBJ whole genome shotgun (WGS) entry which is preliminary data.</text>
</comment>
<evidence type="ECO:0000313" key="2">
    <source>
        <dbReference type="EMBL" id="DBA21906.1"/>
    </source>
</evidence>
<dbReference type="EMBL" id="DYDO01000006">
    <property type="protein sequence ID" value="DBA21906.1"/>
    <property type="molecule type" value="Genomic_DNA"/>
</dbReference>
<protein>
    <recommendedName>
        <fullName evidence="4">Biogenesis of lysosome-related organelles complex 1 subunit 4</fullName>
    </recommendedName>
</protein>
<dbReference type="InterPro" id="IPR024857">
    <property type="entry name" value="Cappuccino"/>
</dbReference>
<feature type="compositionally biased region" description="Basic and acidic residues" evidence="1">
    <location>
        <begin position="243"/>
        <end position="256"/>
    </location>
</feature>
<organism evidence="2 3">
    <name type="scientific">Pyxicephalus adspersus</name>
    <name type="common">African bullfrog</name>
    <dbReference type="NCBI Taxonomy" id="30357"/>
    <lineage>
        <taxon>Eukaryota</taxon>
        <taxon>Metazoa</taxon>
        <taxon>Chordata</taxon>
        <taxon>Craniata</taxon>
        <taxon>Vertebrata</taxon>
        <taxon>Euteleostomi</taxon>
        <taxon>Amphibia</taxon>
        <taxon>Batrachia</taxon>
        <taxon>Anura</taxon>
        <taxon>Neobatrachia</taxon>
        <taxon>Ranoidea</taxon>
        <taxon>Pyxicephalidae</taxon>
        <taxon>Pyxicephalinae</taxon>
        <taxon>Pyxicephalus</taxon>
    </lineage>
</organism>
<feature type="compositionally biased region" description="Basic and acidic residues" evidence="1">
    <location>
        <begin position="20"/>
        <end position="56"/>
    </location>
</feature>
<sequence>MRDGVQPGAPGQEGAGRGPGARERGRRERPHGGEVSGEREVRVPEERGVQGGEERGVQGGEESGERGVQGGEESEERGVHGGEESEERGVQGGEERGVQGGEESEERGVQGGDESEGIYLQEGEGTGVQKGKVSGGTGVQESEKYDGIGVQENERTGVEEGEWMGVQEGEWTGVLEGEWTGVEEDEWTGVQEGEWMGVQEGEVPDGISPQEGEWTGVQEGEWTGVQEGEGTGVQEGEGTGVQEGERTGVQEGERTGVQEGERTGVQLFGGPTHIVDPAIELYKLAEVPDGLIGLQEGKESCAEQEEAGTGLYIMQEVPGLAPMSKEDPALTGSQRYAQLFNADTYTEAQGLENAIEEMLIRLDEFCAMVDMVRNESSIILEEKIPAMKFQVDKLNKIYNRVDKLEAFVKMVAHHVSFMEEEVTRAERDNLLLPQAFNRILSSASIPPFLRQGMKKQNTYELPTLYRTEDYFDGKHNSIKNLN</sequence>
<dbReference type="Proteomes" id="UP001181693">
    <property type="component" value="Unassembled WGS sequence"/>
</dbReference>
<evidence type="ECO:0008006" key="4">
    <source>
        <dbReference type="Google" id="ProtNLM"/>
    </source>
</evidence>
<name>A0AAV3AC45_PYXAD</name>
<feature type="compositionally biased region" description="Gly residues" evidence="1">
    <location>
        <begin position="227"/>
        <end position="241"/>
    </location>
</feature>
<feature type="compositionally biased region" description="Basic and acidic residues" evidence="1">
    <location>
        <begin position="141"/>
        <end position="150"/>
    </location>
</feature>
<evidence type="ECO:0000313" key="3">
    <source>
        <dbReference type="Proteomes" id="UP001181693"/>
    </source>
</evidence>
<dbReference type="PANTHER" id="PTHR16230">
    <property type="entry name" value="CAPPUCCINO"/>
    <property type="match status" value="1"/>
</dbReference>
<feature type="compositionally biased region" description="Basic and acidic residues" evidence="1">
    <location>
        <begin position="76"/>
        <end position="97"/>
    </location>
</feature>
<accession>A0AAV3AC45</accession>
<evidence type="ECO:0000256" key="1">
    <source>
        <dbReference type="SAM" id="MobiDB-lite"/>
    </source>
</evidence>
<dbReference type="AlphaFoldDB" id="A0AAV3AC45"/>
<keyword evidence="3" id="KW-1185">Reference proteome</keyword>
<feature type="region of interest" description="Disordered" evidence="1">
    <location>
        <begin position="227"/>
        <end position="256"/>
    </location>
</feature>
<dbReference type="PANTHER" id="PTHR16230:SF5">
    <property type="entry name" value="BREAST CARCINOMA-AMPLIFIED SEQUENCE 4"/>
    <property type="match status" value="1"/>
</dbReference>
<dbReference type="GO" id="GO:0031083">
    <property type="term" value="C:BLOC-1 complex"/>
    <property type="evidence" value="ECO:0007669"/>
    <property type="project" value="TreeGrafter"/>
</dbReference>
<feature type="compositionally biased region" description="Gly residues" evidence="1">
    <location>
        <begin position="124"/>
        <end position="138"/>
    </location>
</feature>
<gene>
    <name evidence="2" type="ORF">GDO54_013019</name>
</gene>